<feature type="chain" id="PRO_5040239298" description="lytic cellulose monooxygenase (C4-dehydrogenating)" evidence="15">
    <location>
        <begin position="17"/>
        <end position="519"/>
    </location>
</feature>
<dbReference type="InterPro" id="IPR005103">
    <property type="entry name" value="AA9_LPMO"/>
</dbReference>
<dbReference type="PANTHER" id="PTHR33353">
    <property type="entry name" value="PUTATIVE (AFU_ORTHOLOGUE AFUA_1G12560)-RELATED"/>
    <property type="match status" value="1"/>
</dbReference>
<keyword evidence="7 13" id="KW-1015">Disulfide bond</keyword>
<dbReference type="CDD" id="cd11618">
    <property type="entry name" value="ChtBD1_1"/>
    <property type="match status" value="1"/>
</dbReference>
<feature type="signal peptide" evidence="15">
    <location>
        <begin position="1"/>
        <end position="16"/>
    </location>
</feature>
<keyword evidence="6" id="KW-0136">Cellulose degradation</keyword>
<comment type="subcellular location">
    <subcellularLocation>
        <location evidence="2">Secreted</location>
    </subcellularLocation>
</comment>
<feature type="compositionally biased region" description="Low complexity" evidence="14">
    <location>
        <begin position="360"/>
        <end position="408"/>
    </location>
</feature>
<keyword evidence="4 13" id="KW-0147">Chitin-binding</keyword>
<evidence type="ECO:0000256" key="1">
    <source>
        <dbReference type="ARBA" id="ARBA00001973"/>
    </source>
</evidence>
<evidence type="ECO:0000256" key="3">
    <source>
        <dbReference type="ARBA" id="ARBA00022525"/>
    </source>
</evidence>
<dbReference type="GO" id="GO:0016787">
    <property type="term" value="F:hydrolase activity"/>
    <property type="evidence" value="ECO:0007669"/>
    <property type="project" value="UniProtKB-KW"/>
</dbReference>
<comment type="cofactor">
    <cofactor evidence="1">
        <name>Cu(2+)</name>
        <dbReference type="ChEBI" id="CHEBI:29036"/>
    </cofactor>
</comment>
<comment type="similarity">
    <text evidence="10">Belongs to the polysaccharide monooxygenase AA9 family.</text>
</comment>
<dbReference type="OrthoDB" id="5985073at2759"/>
<accession>A0A9P9AUK2</accession>
<keyword evidence="5 15" id="KW-0732">Signal</keyword>
<dbReference type="CDD" id="cd21175">
    <property type="entry name" value="LPMO_AA9"/>
    <property type="match status" value="1"/>
</dbReference>
<dbReference type="InterPro" id="IPR001002">
    <property type="entry name" value="Chitin-bd_1"/>
</dbReference>
<feature type="disulfide bond" evidence="13">
    <location>
        <begin position="493"/>
        <end position="507"/>
    </location>
</feature>
<feature type="domain" description="Chitin-binding type-1" evidence="16">
    <location>
        <begin position="474"/>
        <end position="519"/>
    </location>
</feature>
<organism evidence="17 18">
    <name type="scientific">Thelonectria olida</name>
    <dbReference type="NCBI Taxonomy" id="1576542"/>
    <lineage>
        <taxon>Eukaryota</taxon>
        <taxon>Fungi</taxon>
        <taxon>Dikarya</taxon>
        <taxon>Ascomycota</taxon>
        <taxon>Pezizomycotina</taxon>
        <taxon>Sordariomycetes</taxon>
        <taxon>Hypocreomycetidae</taxon>
        <taxon>Hypocreales</taxon>
        <taxon>Nectriaceae</taxon>
        <taxon>Thelonectria</taxon>
    </lineage>
</organism>
<feature type="compositionally biased region" description="Low complexity" evidence="14">
    <location>
        <begin position="451"/>
        <end position="467"/>
    </location>
</feature>
<proteinExistence type="inferred from homology"/>
<evidence type="ECO:0000256" key="15">
    <source>
        <dbReference type="SAM" id="SignalP"/>
    </source>
</evidence>
<evidence type="ECO:0000259" key="16">
    <source>
        <dbReference type="PROSITE" id="PS50941"/>
    </source>
</evidence>
<gene>
    <name evidence="17" type="ORF">B0T10DRAFT_603406</name>
</gene>
<dbReference type="SUPFAM" id="SSF57016">
    <property type="entry name" value="Plant lectins/antimicrobial peptides"/>
    <property type="match status" value="1"/>
</dbReference>
<evidence type="ECO:0000256" key="11">
    <source>
        <dbReference type="ARBA" id="ARBA00045077"/>
    </source>
</evidence>
<dbReference type="InterPro" id="IPR036861">
    <property type="entry name" value="Endochitinase-like_sf"/>
</dbReference>
<evidence type="ECO:0000256" key="8">
    <source>
        <dbReference type="ARBA" id="ARBA00023277"/>
    </source>
</evidence>
<dbReference type="Proteomes" id="UP000777438">
    <property type="component" value="Unassembled WGS sequence"/>
</dbReference>
<dbReference type="GO" id="GO:0005576">
    <property type="term" value="C:extracellular region"/>
    <property type="evidence" value="ECO:0007669"/>
    <property type="project" value="UniProtKB-SubCell"/>
</dbReference>
<evidence type="ECO:0000256" key="4">
    <source>
        <dbReference type="ARBA" id="ARBA00022669"/>
    </source>
</evidence>
<comment type="caution">
    <text evidence="13">Lacks conserved residue(s) required for the propagation of feature annotation.</text>
</comment>
<evidence type="ECO:0000256" key="5">
    <source>
        <dbReference type="ARBA" id="ARBA00022729"/>
    </source>
</evidence>
<dbReference type="AlphaFoldDB" id="A0A9P9AUK2"/>
<keyword evidence="8" id="KW-0119">Carbohydrate metabolism</keyword>
<dbReference type="Gene3D" id="3.30.60.10">
    <property type="entry name" value="Endochitinase-like"/>
    <property type="match status" value="1"/>
</dbReference>
<evidence type="ECO:0000256" key="12">
    <source>
        <dbReference type="ARBA" id="ARBA00047174"/>
    </source>
</evidence>
<protein>
    <recommendedName>
        <fullName evidence="12">lytic cellulose monooxygenase (C4-dehydrogenating)</fullName>
        <ecNumber evidence="12">1.14.99.56</ecNumber>
    </recommendedName>
</protein>
<name>A0A9P9AUK2_9HYPO</name>
<sequence length="519" mass="54952">MKFLASALGLASMASAHTLFTNIYIDGKNQGDGTCVREPSDASKANSPIYPIDGSDMACNHNGANAVNFICPASSGSQITFEFRESPAYTSTGVIAEGHKGPCAVYIKKVDDMFKTSASGPGWFKIWEDGYDVEKGTWCVDTLRANNGHLSVDLPTGLPSGYYLVRPEVLALHNALSGDPQFYAGCAQIYIENGPEIDLDIPDKYNVSIPGYVSADDPGLTFNLYKEPLGEYPLPGPEVYIPTSKDIGEKHTQEDGVCPEDCLARNANWCGKPLDDFSDQEGCWAAAKACWDQADTCWDSDPPSGSRGCSTWNKYCTKINDQCDAHNYDGLPDMDLSEVNADVAGPIPAPYGSFKTTPVDGSSGSGDSDSSTTSAKASTTTKATATTKDSSSEKTSTAAYEEPTATTAGDSSSEETSAAYDVPSATDDSSSKATETVYIPPVESESETEKPTPTYSSIPEETSSDSSGLKVSEDGRCGGETGQTCEGSVFGNCCSKKGRCGRKTRHCSCGCQSAFGQCD</sequence>
<dbReference type="GO" id="GO:0008061">
    <property type="term" value="F:chitin binding"/>
    <property type="evidence" value="ECO:0007669"/>
    <property type="project" value="UniProtKB-UniRule"/>
</dbReference>
<reference evidence="17 18" key="1">
    <citation type="journal article" date="2021" name="Nat. Commun.">
        <title>Genetic determinants of endophytism in the Arabidopsis root mycobiome.</title>
        <authorList>
            <person name="Mesny F."/>
            <person name="Miyauchi S."/>
            <person name="Thiergart T."/>
            <person name="Pickel B."/>
            <person name="Atanasova L."/>
            <person name="Karlsson M."/>
            <person name="Huettel B."/>
            <person name="Barry K.W."/>
            <person name="Haridas S."/>
            <person name="Chen C."/>
            <person name="Bauer D."/>
            <person name="Andreopoulos W."/>
            <person name="Pangilinan J."/>
            <person name="LaButti K."/>
            <person name="Riley R."/>
            <person name="Lipzen A."/>
            <person name="Clum A."/>
            <person name="Drula E."/>
            <person name="Henrissat B."/>
            <person name="Kohler A."/>
            <person name="Grigoriev I.V."/>
            <person name="Martin F.M."/>
            <person name="Hacquard S."/>
        </authorList>
    </citation>
    <scope>NUCLEOTIDE SEQUENCE [LARGE SCALE GENOMIC DNA]</scope>
    <source>
        <strain evidence="17 18">MPI-CAGE-CH-0241</strain>
    </source>
</reference>
<keyword evidence="3" id="KW-0964">Secreted</keyword>
<dbReference type="EMBL" id="JAGPYM010000004">
    <property type="protein sequence ID" value="KAH6895794.1"/>
    <property type="molecule type" value="Genomic_DNA"/>
</dbReference>
<evidence type="ECO:0000256" key="14">
    <source>
        <dbReference type="SAM" id="MobiDB-lite"/>
    </source>
</evidence>
<comment type="catalytic activity">
    <reaction evidence="11">
        <text>[(1-&gt;4)-beta-D-glucosyl]n+m + reduced acceptor + O2 = 4-dehydro-beta-D-glucosyl-[(1-&gt;4)-beta-D-glucosyl]n-1 + [(1-&gt;4)-beta-D-glucosyl]m + acceptor + H2O.</text>
        <dbReference type="EC" id="1.14.99.56"/>
    </reaction>
</comment>
<dbReference type="Gene3D" id="2.70.50.70">
    <property type="match status" value="1"/>
</dbReference>
<feature type="region of interest" description="Disordered" evidence="14">
    <location>
        <begin position="351"/>
        <end position="475"/>
    </location>
</feature>
<evidence type="ECO:0000256" key="10">
    <source>
        <dbReference type="ARBA" id="ARBA00044502"/>
    </source>
</evidence>
<evidence type="ECO:0000313" key="17">
    <source>
        <dbReference type="EMBL" id="KAH6895794.1"/>
    </source>
</evidence>
<dbReference type="GO" id="GO:0030245">
    <property type="term" value="P:cellulose catabolic process"/>
    <property type="evidence" value="ECO:0007669"/>
    <property type="project" value="UniProtKB-KW"/>
</dbReference>
<dbReference type="Pfam" id="PF03443">
    <property type="entry name" value="AA9"/>
    <property type="match status" value="1"/>
</dbReference>
<evidence type="ECO:0000256" key="6">
    <source>
        <dbReference type="ARBA" id="ARBA00023001"/>
    </source>
</evidence>
<dbReference type="PROSITE" id="PS50941">
    <property type="entry name" value="CHIT_BIND_I_2"/>
    <property type="match status" value="1"/>
</dbReference>
<keyword evidence="9" id="KW-0624">Polysaccharide degradation</keyword>
<evidence type="ECO:0000256" key="9">
    <source>
        <dbReference type="ARBA" id="ARBA00023326"/>
    </source>
</evidence>
<keyword evidence="17" id="KW-0378">Hydrolase</keyword>
<evidence type="ECO:0000256" key="7">
    <source>
        <dbReference type="ARBA" id="ARBA00023157"/>
    </source>
</evidence>
<comment type="caution">
    <text evidence="17">The sequence shown here is derived from an EMBL/GenBank/DDBJ whole genome shotgun (WGS) entry which is preliminary data.</text>
</comment>
<evidence type="ECO:0000256" key="13">
    <source>
        <dbReference type="PROSITE-ProRule" id="PRU00261"/>
    </source>
</evidence>
<dbReference type="InterPro" id="IPR049892">
    <property type="entry name" value="AA9"/>
</dbReference>
<keyword evidence="18" id="KW-1185">Reference proteome</keyword>
<dbReference type="PANTHER" id="PTHR33353:SF32">
    <property type="entry name" value="ENDO-BETA-1,4-GLUCANASE D"/>
    <property type="match status" value="1"/>
</dbReference>
<evidence type="ECO:0000256" key="2">
    <source>
        <dbReference type="ARBA" id="ARBA00004613"/>
    </source>
</evidence>
<dbReference type="EC" id="1.14.99.56" evidence="12"/>
<evidence type="ECO:0000313" key="18">
    <source>
        <dbReference type="Proteomes" id="UP000777438"/>
    </source>
</evidence>